<accession>A0AA97F590</accession>
<dbReference type="EMBL" id="CP136594">
    <property type="protein sequence ID" value="WOE74456.1"/>
    <property type="molecule type" value="Genomic_DNA"/>
</dbReference>
<reference evidence="2 3" key="1">
    <citation type="submission" date="2023-10" db="EMBL/GenBank/DDBJ databases">
        <title>Complete genome sequence of a Sphingomonadaceae bacterium.</title>
        <authorList>
            <person name="Yan C."/>
        </authorList>
    </citation>
    <scope>NUCLEOTIDE SEQUENCE [LARGE SCALE GENOMIC DNA]</scope>
    <source>
        <strain evidence="2 3">SCSIO 66989</strain>
    </source>
</reference>
<dbReference type="Pfam" id="PF00144">
    <property type="entry name" value="Beta-lactamase"/>
    <property type="match status" value="1"/>
</dbReference>
<dbReference type="InterPro" id="IPR001466">
    <property type="entry name" value="Beta-lactam-related"/>
</dbReference>
<gene>
    <name evidence="2" type="ORF">RB602_11435</name>
</gene>
<dbReference type="AlphaFoldDB" id="A0AA97F590"/>
<dbReference type="Proteomes" id="UP001302429">
    <property type="component" value="Chromosome"/>
</dbReference>
<sequence>MTLTVSDPDSLGFHGPLLDRIPAFIKAKYLDTGLMPHAALLIGRGDEIAHLSLQGEARPGQPLTEDAIFRIASMTKPVTSVAFMQLVEQGKVALADPVHRYLPEWKDMGVFVSGGGDQPFITRPPASPMRIIDLLRHTSGLTYSFQERTPVDAAYRKLGFERFDGGDIDHFIASLAKIPLQFDPGTSWNYSVSTDVLGAIIERISGQSLAEYFQQHIFDPLGMEDTHFALPAEKIDRATDSYSFDPKAKMKPYDSGADTAWAKTIGYFSGGGGLMSTLSDYHLFCRMLLNDGQLDGARIIGRKTLELMTSNHLPGGGDLTQHSKALFSEAENAGAGFGLGFATTIDNAATAIPGSTGDFYWGGMFSTAFFVDPVEDVIMIFMTQLMPSSTYPIRREIKTMLYAALD</sequence>
<name>A0AA97F590_9SPHN</name>
<proteinExistence type="predicted"/>
<keyword evidence="3" id="KW-1185">Reference proteome</keyword>
<dbReference type="GO" id="GO:0016787">
    <property type="term" value="F:hydrolase activity"/>
    <property type="evidence" value="ECO:0007669"/>
    <property type="project" value="UniProtKB-KW"/>
</dbReference>
<dbReference type="InterPro" id="IPR050789">
    <property type="entry name" value="Diverse_Enzym_Activities"/>
</dbReference>
<dbReference type="InterPro" id="IPR012338">
    <property type="entry name" value="Beta-lactam/transpept-like"/>
</dbReference>
<dbReference type="EC" id="3.1.1.103" evidence="2"/>
<evidence type="ECO:0000313" key="3">
    <source>
        <dbReference type="Proteomes" id="UP001302429"/>
    </source>
</evidence>
<evidence type="ECO:0000313" key="2">
    <source>
        <dbReference type="EMBL" id="WOE74456.1"/>
    </source>
</evidence>
<evidence type="ECO:0000259" key="1">
    <source>
        <dbReference type="Pfam" id="PF00144"/>
    </source>
</evidence>
<organism evidence="2 3">
    <name type="scientific">Alterisphingorhabdus coralli</name>
    <dbReference type="NCBI Taxonomy" id="3071408"/>
    <lineage>
        <taxon>Bacteria</taxon>
        <taxon>Pseudomonadati</taxon>
        <taxon>Pseudomonadota</taxon>
        <taxon>Alphaproteobacteria</taxon>
        <taxon>Sphingomonadales</taxon>
        <taxon>Sphingomonadaceae</taxon>
        <taxon>Alterisphingorhabdus (ex Yan et al. 2024)</taxon>
    </lineage>
</organism>
<dbReference type="PANTHER" id="PTHR43283">
    <property type="entry name" value="BETA-LACTAMASE-RELATED"/>
    <property type="match status" value="1"/>
</dbReference>
<protein>
    <submittedName>
        <fullName evidence="2">Serine hydrolase domain-containing protein</fullName>
        <ecNumber evidence="2">3.1.1.103</ecNumber>
    </submittedName>
</protein>
<keyword evidence="2" id="KW-0378">Hydrolase</keyword>
<feature type="domain" description="Beta-lactamase-related" evidence="1">
    <location>
        <begin position="36"/>
        <end position="392"/>
    </location>
</feature>
<dbReference type="PANTHER" id="PTHR43283:SF3">
    <property type="entry name" value="BETA-LACTAMASE FAMILY PROTEIN (AFU_ORTHOLOGUE AFUA_5G07500)"/>
    <property type="match status" value="1"/>
</dbReference>
<dbReference type="RefSeq" id="WP_317080709.1">
    <property type="nucleotide sequence ID" value="NZ_CP136594.1"/>
</dbReference>
<dbReference type="Gene3D" id="3.40.710.10">
    <property type="entry name" value="DD-peptidase/beta-lactamase superfamily"/>
    <property type="match status" value="1"/>
</dbReference>
<dbReference type="KEGG" id="acoa:RB602_11435"/>
<dbReference type="SUPFAM" id="SSF56601">
    <property type="entry name" value="beta-lactamase/transpeptidase-like"/>
    <property type="match status" value="1"/>
</dbReference>